<keyword evidence="1" id="KW-0812">Transmembrane</keyword>
<accession>A0A061DDN3</accession>
<dbReference type="OMA" id="HQPLRIA"/>
<protein>
    <submittedName>
        <fullName evidence="3">S1/P1 nuclease, putative</fullName>
    </submittedName>
</protein>
<proteinExistence type="predicted"/>
<dbReference type="AlphaFoldDB" id="A0A061DDN3"/>
<dbReference type="SUPFAM" id="SSF48537">
    <property type="entry name" value="Phospholipase C/P1 nuclease"/>
    <property type="match status" value="1"/>
</dbReference>
<gene>
    <name evidence="3" type="ORF">BBBOND_0400560</name>
</gene>
<organism evidence="3 4">
    <name type="scientific">Babesia bigemina</name>
    <dbReference type="NCBI Taxonomy" id="5866"/>
    <lineage>
        <taxon>Eukaryota</taxon>
        <taxon>Sar</taxon>
        <taxon>Alveolata</taxon>
        <taxon>Apicomplexa</taxon>
        <taxon>Aconoidasida</taxon>
        <taxon>Piroplasmida</taxon>
        <taxon>Babesiidae</taxon>
        <taxon>Babesia</taxon>
    </lineage>
</organism>
<dbReference type="Gene3D" id="1.10.575.10">
    <property type="entry name" value="P1 Nuclease"/>
    <property type="match status" value="1"/>
</dbReference>
<dbReference type="VEuPathDB" id="PiroplasmaDB:BBBOND_0400560"/>
<dbReference type="OrthoDB" id="441446at2759"/>
<sequence>MAKFILAPVLSLFGLYLLWIQRALAWNDLCREAIESTAMSAITMERLRRLKVILRGHDLVDYTWWAGEVIKRIPESARLHKQPQKDNTCVTFDSTCPDGMCLIEGSKYFFAYLMKSGYSITPNPTKFELPQFRYPKNVTFTPADALKYLMVLLADMHYPFNLDLDEPYSVGKKKVDVSAYPMWESLSMEKVGHAQPTLEEFISLIFMPHYIQKNEDSWYGSWTNVEILGSRYKVEQESFNRNTWDNFEIWATETANLNCAMIINRNDYKDDPNRIILSDSLMERLGLLVRFQIVLAGARIAIVMNYILSHREIAYCEKTGLLIEKNPNDRWSMDDIWFGAAIVAFCGICAAGAYVLFLLFKSMYKRNIKTHVDQALQGWKDRRKKKYTPHLDLHED</sequence>
<keyword evidence="4" id="KW-1185">Reference proteome</keyword>
<evidence type="ECO:0000313" key="4">
    <source>
        <dbReference type="Proteomes" id="UP000033188"/>
    </source>
</evidence>
<evidence type="ECO:0000313" key="3">
    <source>
        <dbReference type="EMBL" id="CDR97564.1"/>
    </source>
</evidence>
<dbReference type="Proteomes" id="UP000033188">
    <property type="component" value="Chromosome 4"/>
</dbReference>
<feature type="transmembrane region" description="Helical" evidence="1">
    <location>
        <begin position="336"/>
        <end position="360"/>
    </location>
</feature>
<dbReference type="KEGG" id="bbig:BBBOND_0400560"/>
<keyword evidence="1" id="KW-1133">Transmembrane helix</keyword>
<dbReference type="InterPro" id="IPR008947">
    <property type="entry name" value="PLipase_C/P1_nuclease_dom_sf"/>
</dbReference>
<feature type="signal peptide" evidence="2">
    <location>
        <begin position="1"/>
        <end position="25"/>
    </location>
</feature>
<name>A0A061DDN3_BABBI</name>
<feature type="chain" id="PRO_5001596057" evidence="2">
    <location>
        <begin position="26"/>
        <end position="396"/>
    </location>
</feature>
<dbReference type="RefSeq" id="XP_012769750.1">
    <property type="nucleotide sequence ID" value="XM_012914296.1"/>
</dbReference>
<keyword evidence="2" id="KW-0732">Signal</keyword>
<dbReference type="GeneID" id="24566105"/>
<evidence type="ECO:0000256" key="1">
    <source>
        <dbReference type="SAM" id="Phobius"/>
    </source>
</evidence>
<dbReference type="EMBL" id="LK391710">
    <property type="protein sequence ID" value="CDR97564.1"/>
    <property type="molecule type" value="Genomic_DNA"/>
</dbReference>
<evidence type="ECO:0000256" key="2">
    <source>
        <dbReference type="SAM" id="SignalP"/>
    </source>
</evidence>
<reference evidence="4" key="1">
    <citation type="journal article" date="2014" name="Nucleic Acids Res.">
        <title>The evolutionary dynamics of variant antigen genes in Babesia reveal a history of genomic innovation underlying host-parasite interaction.</title>
        <authorList>
            <person name="Jackson A.P."/>
            <person name="Otto T.D."/>
            <person name="Darby A."/>
            <person name="Ramaprasad A."/>
            <person name="Xia D."/>
            <person name="Echaide I.E."/>
            <person name="Farber M."/>
            <person name="Gahlot S."/>
            <person name="Gamble J."/>
            <person name="Gupta D."/>
            <person name="Gupta Y."/>
            <person name="Jackson L."/>
            <person name="Malandrin L."/>
            <person name="Malas T.B."/>
            <person name="Moussa E."/>
            <person name="Nair M."/>
            <person name="Reid A.J."/>
            <person name="Sanders M."/>
            <person name="Sharma J."/>
            <person name="Tracey A."/>
            <person name="Quail M.A."/>
            <person name="Weir W."/>
            <person name="Wastling J.M."/>
            <person name="Hall N."/>
            <person name="Willadsen P."/>
            <person name="Lingelbach K."/>
            <person name="Shiels B."/>
            <person name="Tait A."/>
            <person name="Berriman M."/>
            <person name="Allred D.R."/>
            <person name="Pain A."/>
        </authorList>
    </citation>
    <scope>NUCLEOTIDE SEQUENCE [LARGE SCALE GENOMIC DNA]</scope>
    <source>
        <strain evidence="4">Bond</strain>
    </source>
</reference>
<dbReference type="GO" id="GO:0016788">
    <property type="term" value="F:hydrolase activity, acting on ester bonds"/>
    <property type="evidence" value="ECO:0007669"/>
    <property type="project" value="InterPro"/>
</dbReference>
<keyword evidence="1" id="KW-0472">Membrane</keyword>
<dbReference type="STRING" id="5866.A0A061DDN3"/>